<feature type="compositionally biased region" description="Polar residues" evidence="1">
    <location>
        <begin position="828"/>
        <end position="856"/>
    </location>
</feature>
<evidence type="ECO:0000256" key="1">
    <source>
        <dbReference type="SAM" id="MobiDB-lite"/>
    </source>
</evidence>
<proteinExistence type="predicted"/>
<dbReference type="PROSITE" id="PS50234">
    <property type="entry name" value="VWFA"/>
    <property type="match status" value="1"/>
</dbReference>
<feature type="compositionally biased region" description="Polar residues" evidence="1">
    <location>
        <begin position="806"/>
        <end position="816"/>
    </location>
</feature>
<dbReference type="AlphaFoldDB" id="A0A9P7H7I4"/>
<evidence type="ECO:0000313" key="4">
    <source>
        <dbReference type="EMBL" id="KAG5661278.1"/>
    </source>
</evidence>
<dbReference type="SMART" id="SM00609">
    <property type="entry name" value="VIT"/>
    <property type="match status" value="1"/>
</dbReference>
<reference evidence="4" key="1">
    <citation type="submission" date="2021-04" db="EMBL/GenBank/DDBJ databases">
        <title>Draft genome of Fusarium avenaceum strain F156N33, isolated from an atmospheric sample in Virginia.</title>
        <authorList>
            <person name="Yang S."/>
            <person name="Vinatzer B.A."/>
            <person name="Coleman J."/>
        </authorList>
    </citation>
    <scope>NUCLEOTIDE SEQUENCE</scope>
    <source>
        <strain evidence="4">F156N33</strain>
    </source>
</reference>
<gene>
    <name evidence="4" type="ORF">KAF25_005400</name>
</gene>
<keyword evidence="5" id="KW-1185">Reference proteome</keyword>
<dbReference type="SMART" id="SM00327">
    <property type="entry name" value="VWA"/>
    <property type="match status" value="1"/>
</dbReference>
<dbReference type="Proteomes" id="UP000782241">
    <property type="component" value="Unassembled WGS sequence"/>
</dbReference>
<feature type="domain" description="VIT" evidence="3">
    <location>
        <begin position="86"/>
        <end position="216"/>
    </location>
</feature>
<dbReference type="Pfam" id="PF13768">
    <property type="entry name" value="VWA_3"/>
    <property type="match status" value="1"/>
</dbReference>
<name>A0A9P7H7I4_9HYPO</name>
<evidence type="ECO:0008006" key="6">
    <source>
        <dbReference type="Google" id="ProtNLM"/>
    </source>
</evidence>
<evidence type="ECO:0000313" key="5">
    <source>
        <dbReference type="Proteomes" id="UP000782241"/>
    </source>
</evidence>
<dbReference type="Gene3D" id="3.40.50.410">
    <property type="entry name" value="von Willebrand factor, type A domain"/>
    <property type="match status" value="1"/>
</dbReference>
<dbReference type="InterPro" id="IPR036465">
    <property type="entry name" value="vWFA_dom_sf"/>
</dbReference>
<sequence>LPEEPQHVSTSPVPRLCIRNFSPCPSYFFFRLAQLYLTPNIYDSSLSTMDLPRPKIHWDPRERQGAHYQEVAPEVEARLEARPRHAELDSIIEDSTPNVLSPYDTSASVRILDLATTMTVTLSFLNPTDCVIREGYFSFPLPSSCSLTRFRFFIGDNKVINSKVKPLLNAAADFTGALHNRKTTALIKEGTAEIFTALLGNLPPQTKLKAEVSLVMMLKEKIPDKLPTRISTLSIPTYIAPRYGKPPTAYLQETAYDLKAEHVLSITTEAIFSDEVMDVISRTHDISYELRRGPRPTHSWEDFVRGDSLSQEPSNIVTVKLKKPLSVLDGDFVLDFVTKPSTSTSTPHAYLEQHPTLHDHQALMLTIPSNVLVDSDRDADDSEVLLLADLSSSMLDKRSSLKSAMKFFLNGIPLTRRFNIWSFGSTYSSLWPQSQAKSKDSLGKALEHVDAKFDRDLGGTELLPALKEMFNSRSSERPFSTTDILLLTDGEVWCEEETTEFINSARRHSGYRVRFFCLGIGDAVSHSLIEGIAKAGGGYSEAVAASLRMGWEDRVVLMLKAALYTHIGPVEINIGEETSSGFRPWANKSFLRSPTDTSMLSPFVTNKVLMLFEATRYPISRAVISLKITNSSGREQVWKIKPILFHTKEPVIHQLAGRELLKDLEHGRHWLIHPSEDSLRREGERIACKWSLVSKWTCLVAVEESQSNSGPKVLSDTILESIDALSRIQSEEWNPDLLRPVGGRRTALAFRKRMSIKIDSGSESSSDSDSEIDSGDEMGNLQPTSKRDEPDEGSGAGTGDGPSGSRAKSSGNSGSMPSRAGSGDTGGTERSQNKPSCGGSTRSHEAQQANRSAIRQTSKENKAPKITHEHLQNVIKSLGWPATLQEGSHSNVRDGTIERPCSIRHFVITNQRSGPIVPSPILNSQLSNRVEDEEEDLNKRALIQTLIALQSFSGSFIMADPETDLVGMFGENIGSVLNDVQIGLSVLLGHQNEPRSEYFDMALAVLIVALLREHFDLCQSLWSLMVDNVISFLKNWLVTEFLAVGVEDVIRIAEVAIRGVEVKVKKRPEQHPPPAPPQSDMMCFCSPPPEPEYPGQDQWDLNFDPDAWHLGLGLDARELDLGQDAWDLDFEQDAWDSDLEQDQGQVVIEVPQNPVQSRRGSQTRLVQNSDKQDGTGRQST</sequence>
<feature type="domain" description="VWFA" evidence="2">
    <location>
        <begin position="383"/>
        <end position="567"/>
    </location>
</feature>
<accession>A0A9P7H7I4</accession>
<feature type="compositionally biased region" description="Polar residues" evidence="1">
    <location>
        <begin position="1153"/>
        <end position="1180"/>
    </location>
</feature>
<evidence type="ECO:0000259" key="3">
    <source>
        <dbReference type="PROSITE" id="PS51468"/>
    </source>
</evidence>
<protein>
    <recommendedName>
        <fullName evidence="6">VWFA domain-containing protein</fullName>
    </recommendedName>
</protein>
<evidence type="ECO:0000259" key="2">
    <source>
        <dbReference type="PROSITE" id="PS50234"/>
    </source>
</evidence>
<feature type="region of interest" description="Disordered" evidence="1">
    <location>
        <begin position="758"/>
        <end position="865"/>
    </location>
</feature>
<dbReference type="SUPFAM" id="SSF53300">
    <property type="entry name" value="vWA-like"/>
    <property type="match status" value="1"/>
</dbReference>
<dbReference type="PANTHER" id="PTHR45737">
    <property type="entry name" value="VON WILLEBRAND FACTOR A DOMAIN-CONTAINING PROTEIN 5A"/>
    <property type="match status" value="1"/>
</dbReference>
<dbReference type="InterPro" id="IPR013694">
    <property type="entry name" value="VIT"/>
</dbReference>
<organism evidence="4 5">
    <name type="scientific">Fusarium avenaceum</name>
    <dbReference type="NCBI Taxonomy" id="40199"/>
    <lineage>
        <taxon>Eukaryota</taxon>
        <taxon>Fungi</taxon>
        <taxon>Dikarya</taxon>
        <taxon>Ascomycota</taxon>
        <taxon>Pezizomycotina</taxon>
        <taxon>Sordariomycetes</taxon>
        <taxon>Hypocreomycetidae</taxon>
        <taxon>Hypocreales</taxon>
        <taxon>Nectriaceae</taxon>
        <taxon>Fusarium</taxon>
        <taxon>Fusarium tricinctum species complex</taxon>
    </lineage>
</organism>
<feature type="non-terminal residue" evidence="4">
    <location>
        <position position="1"/>
    </location>
</feature>
<dbReference type="EMBL" id="JAGPUO010000007">
    <property type="protein sequence ID" value="KAG5661278.1"/>
    <property type="molecule type" value="Genomic_DNA"/>
</dbReference>
<dbReference type="PROSITE" id="PS51468">
    <property type="entry name" value="VIT"/>
    <property type="match status" value="1"/>
</dbReference>
<dbReference type="InterPro" id="IPR002035">
    <property type="entry name" value="VWF_A"/>
</dbReference>
<feature type="compositionally biased region" description="Acidic residues" evidence="1">
    <location>
        <begin position="766"/>
        <end position="776"/>
    </location>
</feature>
<dbReference type="PANTHER" id="PTHR45737:SF4">
    <property type="entry name" value="VON WILLEBRAND DOMAIN PROTEIN (AFU_ORTHOLOGUE AFUA_4G01160)"/>
    <property type="match status" value="1"/>
</dbReference>
<dbReference type="Pfam" id="PF08487">
    <property type="entry name" value="VIT"/>
    <property type="match status" value="1"/>
</dbReference>
<feature type="region of interest" description="Disordered" evidence="1">
    <location>
        <begin position="1149"/>
        <end position="1180"/>
    </location>
</feature>
<comment type="caution">
    <text evidence="4">The sequence shown here is derived from an EMBL/GenBank/DDBJ whole genome shotgun (WGS) entry which is preliminary data.</text>
</comment>